<dbReference type="Gene3D" id="3.40.1110.10">
    <property type="entry name" value="Calcium-transporting ATPase, cytoplasmic domain N"/>
    <property type="match status" value="1"/>
</dbReference>
<feature type="transmembrane region" description="Helical" evidence="12">
    <location>
        <begin position="839"/>
        <end position="858"/>
    </location>
</feature>
<dbReference type="GO" id="GO:0005524">
    <property type="term" value="F:ATP binding"/>
    <property type="evidence" value="ECO:0007669"/>
    <property type="project" value="UniProtKB-KW"/>
</dbReference>
<name>A0A0G1BAY8_9BACT</name>
<protein>
    <recommendedName>
        <fullName evidence="13">Cation-transporting P-type ATPase N-terminal domain-containing protein</fullName>
    </recommendedName>
</protein>
<dbReference type="SFLD" id="SFLDS00003">
    <property type="entry name" value="Haloacid_Dehalogenase"/>
    <property type="match status" value="1"/>
</dbReference>
<feature type="transmembrane region" description="Helical" evidence="12">
    <location>
        <begin position="870"/>
        <end position="894"/>
    </location>
</feature>
<dbReference type="InterPro" id="IPR050510">
    <property type="entry name" value="Cation_transp_ATPase_P-type"/>
</dbReference>
<evidence type="ECO:0000256" key="12">
    <source>
        <dbReference type="SAM" id="Phobius"/>
    </source>
</evidence>
<feature type="transmembrane region" description="Helical" evidence="12">
    <location>
        <begin position="260"/>
        <end position="278"/>
    </location>
</feature>
<evidence type="ECO:0000256" key="11">
    <source>
        <dbReference type="ARBA" id="ARBA00023136"/>
    </source>
</evidence>
<dbReference type="EMBL" id="LCCW01000002">
    <property type="protein sequence ID" value="KKS43516.1"/>
    <property type="molecule type" value="Genomic_DNA"/>
</dbReference>
<dbReference type="SFLD" id="SFLDG00002">
    <property type="entry name" value="C1.7:_P-type_atpase_like"/>
    <property type="match status" value="1"/>
</dbReference>
<sequence>MSLLSQTIYQAKQKKDHQKWYILTQEEIFKKLESNKDGLIDEEIKRRQKKYGLNKLPEARPESKLSLFFKQFKSSLVYVLVGATVICVFLGDYINAGVIFLAVLINVILGFYQENKAHNSLLALKKAATNYCKVLRGGHEKQIISFELVPGDLVFVTAGDKIPADLRILKVNNLKINEAPLTGEANEIEKTNRPLAGDLVLADQSNMAFMGTQVTQGNGLGIVVAHGKDTALGKIAKLVADTADLMTPLQRKLAVFAKKLSFFAIGICLIIFALGVLLKYDAEQIFLTAVAISVAIIPEGLLVVMTVILAFGMQKILKENALVKQLLAAETLGSTTVICTDKTGTITDGEMRMVEVATLDYNFNFFEGGFKKETEGGSELIELLKIGVLCNNGYIENPGAGMEHQIVRGSPTEKALLMAGANVGLDKNKLVKEEPRLDEAPFDSAWKFMMTLHKRDKENVIYAKGAPEVVLKLSKYIYNGEKPERELTNLEREKITQTYEEMSKKGLRVLAGGYKRVGSETKSLKETDANGFAFVGLTGIKDPLRTEAKQTIEEVRLAGIKTVIITGDHELTARMVAKELGLPAEPKNIMNGERLSKLKESDLKEMVPEISIYARVAPEDKLKIVKAWQDKGEVVAMTGDGINDAPALKKANIGIAVNSGTDVAKETADIILLDNNFSTIIKAVKEGRVIYDNIKKVVFYFLSDGLAEVITVSAGILLGWPLPLLASQIIWINLIDDTFPGMAMAREPAEENIMKQRPRKLDEPILSKESKILIGAISLLSAAGTLFFFQFFWKQTGDINLGRTVGFTFLAISTLVYIFSARNFHKPIWQTNPLNNKTLLMAVVIGFGMQFFAVYNGFAQRIFQTVALGMAEWLAILLGCILLTAMVELIKMIYYHEENK</sequence>
<dbReference type="InterPro" id="IPR036412">
    <property type="entry name" value="HAD-like_sf"/>
</dbReference>
<feature type="transmembrane region" description="Helical" evidence="12">
    <location>
        <begin position="800"/>
        <end position="819"/>
    </location>
</feature>
<feature type="domain" description="Cation-transporting P-type ATPase N-terminal" evidence="13">
    <location>
        <begin position="19"/>
        <end position="92"/>
    </location>
</feature>
<dbReference type="PANTHER" id="PTHR43294">
    <property type="entry name" value="SODIUM/POTASSIUM-TRANSPORTING ATPASE SUBUNIT ALPHA"/>
    <property type="match status" value="1"/>
</dbReference>
<keyword evidence="5 12" id="KW-0812">Transmembrane</keyword>
<keyword evidence="8" id="KW-0460">Magnesium</keyword>
<dbReference type="FunFam" id="2.70.150.10:FF:000160">
    <property type="entry name" value="Sarcoplasmic/endoplasmic reticulum calcium ATPase 1"/>
    <property type="match status" value="1"/>
</dbReference>
<reference evidence="14 15" key="1">
    <citation type="journal article" date="2015" name="Nature">
        <title>rRNA introns, odd ribosomes, and small enigmatic genomes across a large radiation of phyla.</title>
        <authorList>
            <person name="Brown C.T."/>
            <person name="Hug L.A."/>
            <person name="Thomas B.C."/>
            <person name="Sharon I."/>
            <person name="Castelle C.J."/>
            <person name="Singh A."/>
            <person name="Wilkins M.J."/>
            <person name="Williams K.H."/>
            <person name="Banfield J.F."/>
        </authorList>
    </citation>
    <scope>NUCLEOTIDE SEQUENCE [LARGE SCALE GENOMIC DNA]</scope>
</reference>
<keyword evidence="3" id="KW-1003">Cell membrane</keyword>
<dbReference type="PROSITE" id="PS00154">
    <property type="entry name" value="ATPASE_E1_E2"/>
    <property type="match status" value="1"/>
</dbReference>
<dbReference type="Pfam" id="PF13246">
    <property type="entry name" value="Cation_ATPase"/>
    <property type="match status" value="1"/>
</dbReference>
<dbReference type="InterPro" id="IPR023214">
    <property type="entry name" value="HAD_sf"/>
</dbReference>
<evidence type="ECO:0000259" key="13">
    <source>
        <dbReference type="SMART" id="SM00831"/>
    </source>
</evidence>
<keyword evidence="6" id="KW-0547">Nucleotide-binding</keyword>
<dbReference type="SMART" id="SM00831">
    <property type="entry name" value="Cation_ATPase_N"/>
    <property type="match status" value="1"/>
</dbReference>
<comment type="similarity">
    <text evidence="2">Belongs to the cation transport ATPase (P-type) (TC 3.A.3) family. Type IIA subfamily.</text>
</comment>
<keyword evidence="10 12" id="KW-1133">Transmembrane helix</keyword>
<dbReference type="SUPFAM" id="SSF81660">
    <property type="entry name" value="Metal cation-transporting ATPase, ATP-binding domain N"/>
    <property type="match status" value="1"/>
</dbReference>
<dbReference type="InterPro" id="IPR059000">
    <property type="entry name" value="ATPase_P-type_domA"/>
</dbReference>
<dbReference type="PRINTS" id="PR00120">
    <property type="entry name" value="HATPASE"/>
</dbReference>
<feature type="transmembrane region" description="Helical" evidence="12">
    <location>
        <begin position="772"/>
        <end position="793"/>
    </location>
</feature>
<evidence type="ECO:0000256" key="3">
    <source>
        <dbReference type="ARBA" id="ARBA00022475"/>
    </source>
</evidence>
<evidence type="ECO:0000256" key="10">
    <source>
        <dbReference type="ARBA" id="ARBA00022989"/>
    </source>
</evidence>
<keyword evidence="7" id="KW-0067">ATP-binding</keyword>
<accession>A0A0G1BAY8</accession>
<dbReference type="GO" id="GO:0016887">
    <property type="term" value="F:ATP hydrolysis activity"/>
    <property type="evidence" value="ECO:0007669"/>
    <property type="project" value="InterPro"/>
</dbReference>
<evidence type="ECO:0000313" key="15">
    <source>
        <dbReference type="Proteomes" id="UP000034516"/>
    </source>
</evidence>
<dbReference type="SUPFAM" id="SSF81653">
    <property type="entry name" value="Calcium ATPase, transduction domain A"/>
    <property type="match status" value="1"/>
</dbReference>
<feature type="transmembrane region" description="Helical" evidence="12">
    <location>
        <begin position="697"/>
        <end position="720"/>
    </location>
</feature>
<evidence type="ECO:0000256" key="5">
    <source>
        <dbReference type="ARBA" id="ARBA00022692"/>
    </source>
</evidence>
<dbReference type="PRINTS" id="PR00119">
    <property type="entry name" value="CATATPASE"/>
</dbReference>
<dbReference type="InterPro" id="IPR044492">
    <property type="entry name" value="P_typ_ATPase_HD_dom"/>
</dbReference>
<dbReference type="Gene3D" id="1.20.1110.10">
    <property type="entry name" value="Calcium-transporting ATPase, transmembrane domain"/>
    <property type="match status" value="1"/>
</dbReference>
<dbReference type="InterPro" id="IPR018303">
    <property type="entry name" value="ATPase_P-typ_P_site"/>
</dbReference>
<dbReference type="InterPro" id="IPR023299">
    <property type="entry name" value="ATPase_P-typ_cyto_dom_N"/>
</dbReference>
<feature type="transmembrane region" description="Helical" evidence="12">
    <location>
        <begin position="76"/>
        <end position="109"/>
    </location>
</feature>
<gene>
    <name evidence="14" type="ORF">UV02_C0002G0017</name>
</gene>
<dbReference type="Pfam" id="PF00690">
    <property type="entry name" value="Cation_ATPase_N"/>
    <property type="match status" value="1"/>
</dbReference>
<dbReference type="SFLD" id="SFLDF00027">
    <property type="entry name" value="p-type_atpase"/>
    <property type="match status" value="1"/>
</dbReference>
<dbReference type="GO" id="GO:0005886">
    <property type="term" value="C:plasma membrane"/>
    <property type="evidence" value="ECO:0007669"/>
    <property type="project" value="UniProtKB-SubCell"/>
</dbReference>
<evidence type="ECO:0000256" key="1">
    <source>
        <dbReference type="ARBA" id="ARBA00004651"/>
    </source>
</evidence>
<dbReference type="NCBIfam" id="TIGR01494">
    <property type="entry name" value="ATPase_P-type"/>
    <property type="match status" value="2"/>
</dbReference>
<evidence type="ECO:0000256" key="9">
    <source>
        <dbReference type="ARBA" id="ARBA00022967"/>
    </source>
</evidence>
<evidence type="ECO:0000256" key="6">
    <source>
        <dbReference type="ARBA" id="ARBA00022741"/>
    </source>
</evidence>
<keyword evidence="11 12" id="KW-0472">Membrane</keyword>
<keyword evidence="9" id="KW-1278">Translocase</keyword>
<dbReference type="InterPro" id="IPR004014">
    <property type="entry name" value="ATPase_P-typ_cation-transptr_N"/>
</dbReference>
<dbReference type="Gene3D" id="3.40.50.1000">
    <property type="entry name" value="HAD superfamily/HAD-like"/>
    <property type="match status" value="1"/>
</dbReference>
<comment type="subcellular location">
    <subcellularLocation>
        <location evidence="1">Cell membrane</location>
        <topology evidence="1">Multi-pass membrane protein</topology>
    </subcellularLocation>
</comment>
<organism evidence="14 15">
    <name type="scientific">Candidatus Kuenenbacteria bacterium GW2011_GWA2_42_15</name>
    <dbReference type="NCBI Taxonomy" id="1618677"/>
    <lineage>
        <taxon>Bacteria</taxon>
        <taxon>Candidatus Kueneniibacteriota</taxon>
    </lineage>
</organism>
<evidence type="ECO:0000256" key="2">
    <source>
        <dbReference type="ARBA" id="ARBA00005675"/>
    </source>
</evidence>
<feature type="transmembrane region" description="Helical" evidence="12">
    <location>
        <begin position="284"/>
        <end position="311"/>
    </location>
</feature>
<dbReference type="SUPFAM" id="SSF56784">
    <property type="entry name" value="HAD-like"/>
    <property type="match status" value="1"/>
</dbReference>
<evidence type="ECO:0000256" key="8">
    <source>
        <dbReference type="ARBA" id="ARBA00022842"/>
    </source>
</evidence>
<evidence type="ECO:0000313" key="14">
    <source>
        <dbReference type="EMBL" id="KKS43516.1"/>
    </source>
</evidence>
<dbReference type="Proteomes" id="UP000034516">
    <property type="component" value="Unassembled WGS sequence"/>
</dbReference>
<dbReference type="AlphaFoldDB" id="A0A0G1BAY8"/>
<dbReference type="InterPro" id="IPR008250">
    <property type="entry name" value="ATPase_P-typ_transduc_dom_A_sf"/>
</dbReference>
<dbReference type="PANTHER" id="PTHR43294:SF21">
    <property type="entry name" value="CATION TRANSPORTING ATPASE"/>
    <property type="match status" value="1"/>
</dbReference>
<dbReference type="InterPro" id="IPR001757">
    <property type="entry name" value="P_typ_ATPase"/>
</dbReference>
<dbReference type="Pfam" id="PF00689">
    <property type="entry name" value="Cation_ATPase_C"/>
    <property type="match status" value="1"/>
</dbReference>
<evidence type="ECO:0000256" key="7">
    <source>
        <dbReference type="ARBA" id="ARBA00022840"/>
    </source>
</evidence>
<dbReference type="InterPro" id="IPR006068">
    <property type="entry name" value="ATPase_P-typ_cation-transptr_C"/>
</dbReference>
<dbReference type="Pfam" id="PF00122">
    <property type="entry name" value="E1-E2_ATPase"/>
    <property type="match status" value="1"/>
</dbReference>
<dbReference type="Pfam" id="PF08282">
    <property type="entry name" value="Hydrolase_3"/>
    <property type="match status" value="1"/>
</dbReference>
<evidence type="ECO:0000256" key="4">
    <source>
        <dbReference type="ARBA" id="ARBA00022553"/>
    </source>
</evidence>
<dbReference type="SUPFAM" id="SSF81665">
    <property type="entry name" value="Calcium ATPase, transmembrane domain M"/>
    <property type="match status" value="1"/>
</dbReference>
<proteinExistence type="inferred from homology"/>
<dbReference type="InterPro" id="IPR023298">
    <property type="entry name" value="ATPase_P-typ_TM_dom_sf"/>
</dbReference>
<keyword evidence="4" id="KW-0597">Phosphoprotein</keyword>
<comment type="caution">
    <text evidence="14">The sequence shown here is derived from an EMBL/GenBank/DDBJ whole genome shotgun (WGS) entry which is preliminary data.</text>
</comment>
<dbReference type="Gene3D" id="2.70.150.10">
    <property type="entry name" value="Calcium-transporting ATPase, cytoplasmic transduction domain A"/>
    <property type="match status" value="1"/>
</dbReference>